<sequence>MELNKEVLKGHIDTLILAILDEEDSYGYEIAKTVREKTTFELKDGTMYVSLKRLESKGLIKSYWGSEQGGGSRRKYYHITDEGKEALDIKAKEWNFVQNIMNEFLKGRL</sequence>
<dbReference type="InterPro" id="IPR036388">
    <property type="entry name" value="WH-like_DNA-bd_sf"/>
</dbReference>
<dbReference type="Gene3D" id="1.10.10.10">
    <property type="entry name" value="Winged helix-like DNA-binding domain superfamily/Winged helix DNA-binding domain"/>
    <property type="match status" value="1"/>
</dbReference>
<gene>
    <name evidence="2" type="ORF">R28058_03531</name>
</gene>
<proteinExistence type="predicted"/>
<dbReference type="PANTHER" id="PTHR33169">
    <property type="entry name" value="PADR-FAMILY TRANSCRIPTIONAL REGULATOR"/>
    <property type="match status" value="1"/>
</dbReference>
<dbReference type="InterPro" id="IPR005149">
    <property type="entry name" value="Tscrpt_reg_PadR_N"/>
</dbReference>
<evidence type="ECO:0000313" key="3">
    <source>
        <dbReference type="Proteomes" id="UP000049127"/>
    </source>
</evidence>
<dbReference type="AlphaFoldDB" id="A0A0A8VYT5"/>
<dbReference type="InterPro" id="IPR036390">
    <property type="entry name" value="WH_DNA-bd_sf"/>
</dbReference>
<name>A0A0A8VYT5_PARSO</name>
<organism evidence="2 3">
    <name type="scientific">Paraclostridium sordellii</name>
    <name type="common">Clostridium sordellii</name>
    <dbReference type="NCBI Taxonomy" id="1505"/>
    <lineage>
        <taxon>Bacteria</taxon>
        <taxon>Bacillati</taxon>
        <taxon>Bacillota</taxon>
        <taxon>Clostridia</taxon>
        <taxon>Peptostreptococcales</taxon>
        <taxon>Peptostreptococcaceae</taxon>
        <taxon>Paraclostridium</taxon>
    </lineage>
</organism>
<dbReference type="EMBL" id="CEKZ01000003">
    <property type="protein sequence ID" value="CEQ02620.1"/>
    <property type="molecule type" value="Genomic_DNA"/>
</dbReference>
<dbReference type="PANTHER" id="PTHR33169:SF25">
    <property type="entry name" value="DNA-BINDING PROTEIN YIZB-RELATED"/>
    <property type="match status" value="1"/>
</dbReference>
<protein>
    <submittedName>
        <fullName evidence="2">PadR family transcriptional regulator</fullName>
    </submittedName>
</protein>
<dbReference type="InterPro" id="IPR052509">
    <property type="entry name" value="Metal_resp_DNA-bind_regulator"/>
</dbReference>
<dbReference type="OrthoDB" id="9808017at2"/>
<dbReference type="Pfam" id="PF03551">
    <property type="entry name" value="PadR"/>
    <property type="match status" value="1"/>
</dbReference>
<evidence type="ECO:0000259" key="1">
    <source>
        <dbReference type="Pfam" id="PF03551"/>
    </source>
</evidence>
<dbReference type="SUPFAM" id="SSF46785">
    <property type="entry name" value="Winged helix' DNA-binding domain"/>
    <property type="match status" value="1"/>
</dbReference>
<accession>A0A0A8VYT5</accession>
<dbReference type="RefSeq" id="WP_055329543.1">
    <property type="nucleotide sequence ID" value="NZ_CABJBQ010000003.1"/>
</dbReference>
<evidence type="ECO:0000313" key="2">
    <source>
        <dbReference type="EMBL" id="CEQ02620.1"/>
    </source>
</evidence>
<reference evidence="2 3" key="1">
    <citation type="submission" date="2015-01" db="EMBL/GenBank/DDBJ databases">
        <authorList>
            <person name="Aslett A.Martin."/>
            <person name="De Silva Nishadi"/>
        </authorList>
    </citation>
    <scope>NUCLEOTIDE SEQUENCE [LARGE SCALE GENOMIC DNA]</scope>
    <source>
        <strain evidence="2 3">R28058</strain>
    </source>
</reference>
<feature type="domain" description="Transcription regulator PadR N-terminal" evidence="1">
    <location>
        <begin position="16"/>
        <end position="87"/>
    </location>
</feature>
<dbReference type="Proteomes" id="UP000049127">
    <property type="component" value="Unassembled WGS sequence"/>
</dbReference>